<sequence>MNFLNLPMLYFLPLAFLPLLALFIKRRSGRIKLVSWLILLRDREIAKKRRFLRNLIIILRCLILVLLIIFLARPVPAKYYFKKIFFETGIYSQEVEERNQKNLKPLVSYYGKRVETFCDPLDLDKDLRGEFYIVSDFSDPLLIQRFSSGFYYDTLSIQNAGIHSLDFDPVSKSYYLKISNYSFQDTNLKLVVFKNSKRVFESDITLPLGKTIIWKQDVTEEGDFKVCLKVEDDIPTDNCIELSAPKGLRYYLAVKNVYVEKFMKIVGNEAGTDSADVIISFNRIVKPGKRTKQVIIFFDKPLEQIKSIAGTDFKKFGPVKVSGWYFGNVFIFDTLKSFTDTKSFLESTSRRVKVDGILYEFIGFIPDIDKNEAVYCPDFWVYFLQLLRTTPAAIYTSDRDKAGKILNDTLYLQDTLQTQTGSPYIGGLHSFHLPLKKLIKNINLIRYSILSLLIGLIFLEFYLTYRYFAE</sequence>
<evidence type="ECO:0000256" key="1">
    <source>
        <dbReference type="SAM" id="Phobius"/>
    </source>
</evidence>
<dbReference type="EMBL" id="DTDJ01000051">
    <property type="protein sequence ID" value="HGL18394.1"/>
    <property type="molecule type" value="Genomic_DNA"/>
</dbReference>
<name>A0A7V3ZZD3_UNCW3</name>
<evidence type="ECO:0000313" key="2">
    <source>
        <dbReference type="EMBL" id="HGL18394.1"/>
    </source>
</evidence>
<keyword evidence="1" id="KW-0472">Membrane</keyword>
<comment type="caution">
    <text evidence="2">The sequence shown here is derived from an EMBL/GenBank/DDBJ whole genome shotgun (WGS) entry which is preliminary data.</text>
</comment>
<gene>
    <name evidence="2" type="ORF">ENU66_08715</name>
</gene>
<keyword evidence="1" id="KW-0812">Transmembrane</keyword>
<evidence type="ECO:0008006" key="3">
    <source>
        <dbReference type="Google" id="ProtNLM"/>
    </source>
</evidence>
<keyword evidence="1" id="KW-1133">Transmembrane helix</keyword>
<feature type="transmembrane region" description="Helical" evidence="1">
    <location>
        <begin position="444"/>
        <end position="465"/>
    </location>
</feature>
<dbReference type="AlphaFoldDB" id="A0A7V3ZZD3"/>
<reference evidence="2" key="1">
    <citation type="journal article" date="2020" name="mSystems">
        <title>Genome- and Community-Level Interaction Insights into Carbon Utilization and Element Cycling Functions of Hydrothermarchaeota in Hydrothermal Sediment.</title>
        <authorList>
            <person name="Zhou Z."/>
            <person name="Liu Y."/>
            <person name="Xu W."/>
            <person name="Pan J."/>
            <person name="Luo Z.H."/>
            <person name="Li M."/>
        </authorList>
    </citation>
    <scope>NUCLEOTIDE SEQUENCE [LARGE SCALE GENOMIC DNA]</scope>
    <source>
        <strain evidence="2">SpSt-69</strain>
    </source>
</reference>
<organism evidence="2">
    <name type="scientific">candidate division WOR-3 bacterium</name>
    <dbReference type="NCBI Taxonomy" id="2052148"/>
    <lineage>
        <taxon>Bacteria</taxon>
        <taxon>Bacteria division WOR-3</taxon>
    </lineage>
</organism>
<proteinExistence type="predicted"/>
<protein>
    <recommendedName>
        <fullName evidence="3">Aerotolerance regulator N-terminal domain-containing protein</fullName>
    </recommendedName>
</protein>
<accession>A0A7V3ZZD3</accession>
<feature type="transmembrane region" description="Helical" evidence="1">
    <location>
        <begin position="6"/>
        <end position="24"/>
    </location>
</feature>
<feature type="transmembrane region" description="Helical" evidence="1">
    <location>
        <begin position="51"/>
        <end position="72"/>
    </location>
</feature>